<evidence type="ECO:0000313" key="3">
    <source>
        <dbReference type="Proteomes" id="UP000036756"/>
    </source>
</evidence>
<dbReference type="Proteomes" id="UP000036756">
    <property type="component" value="Unassembled WGS sequence"/>
</dbReference>
<proteinExistence type="predicted"/>
<dbReference type="OrthoDB" id="3034917at2"/>
<dbReference type="RefSeq" id="WP_048571251.1">
    <property type="nucleotide sequence ID" value="NZ_LFVU01000028.1"/>
</dbReference>
<dbReference type="InterPro" id="IPR025373">
    <property type="entry name" value="DUF4363"/>
</dbReference>
<evidence type="ECO:0000313" key="2">
    <source>
        <dbReference type="EMBL" id="KMT20848.1"/>
    </source>
</evidence>
<keyword evidence="3" id="KW-1185">Reference proteome</keyword>
<gene>
    <name evidence="2" type="ORF">CLCY_1c00820</name>
</gene>
<accession>A0A0J8D988</accession>
<evidence type="ECO:0008006" key="4">
    <source>
        <dbReference type="Google" id="ProtNLM"/>
    </source>
</evidence>
<dbReference type="STRING" id="1121307.CLCY_1c00820"/>
<comment type="caution">
    <text evidence="2">The sequence shown here is derived from an EMBL/GenBank/DDBJ whole genome shotgun (WGS) entry which is preliminary data.</text>
</comment>
<name>A0A0J8D988_CLOCY</name>
<keyword evidence="1" id="KW-0175">Coiled coil</keyword>
<reference evidence="2 3" key="1">
    <citation type="submission" date="2015-06" db="EMBL/GenBank/DDBJ databases">
        <title>Draft genome sequence of the purine-degrading Clostridium cylindrosporum HC-1 (DSM 605).</title>
        <authorList>
            <person name="Poehlein A."/>
            <person name="Schiel-Bengelsdorf B."/>
            <person name="Bengelsdorf F."/>
            <person name="Daniel R."/>
            <person name="Duerre P."/>
        </authorList>
    </citation>
    <scope>NUCLEOTIDE SEQUENCE [LARGE SCALE GENOMIC DNA]</scope>
    <source>
        <strain evidence="2 3">DSM 605</strain>
    </source>
</reference>
<organism evidence="2 3">
    <name type="scientific">Clostridium cylindrosporum DSM 605</name>
    <dbReference type="NCBI Taxonomy" id="1121307"/>
    <lineage>
        <taxon>Bacteria</taxon>
        <taxon>Bacillati</taxon>
        <taxon>Bacillota</taxon>
        <taxon>Clostridia</taxon>
        <taxon>Eubacteriales</taxon>
        <taxon>Clostridiaceae</taxon>
        <taxon>Clostridium</taxon>
    </lineage>
</organism>
<dbReference type="PATRIC" id="fig|1121307.3.peg.443"/>
<evidence type="ECO:0000256" key="1">
    <source>
        <dbReference type="SAM" id="Coils"/>
    </source>
</evidence>
<protein>
    <recommendedName>
        <fullName evidence="4">DUF4363 family protein</fullName>
    </recommendedName>
</protein>
<dbReference type="AlphaFoldDB" id="A0A0J8D988"/>
<dbReference type="EMBL" id="LFVU01000028">
    <property type="protein sequence ID" value="KMT20848.1"/>
    <property type="molecule type" value="Genomic_DNA"/>
</dbReference>
<feature type="coiled-coil region" evidence="1">
    <location>
        <begin position="45"/>
        <end position="79"/>
    </location>
</feature>
<sequence length="130" mass="15090">MKVNIKTILGLLAATLLLFIGTLWMGNYLNKSSSSMLEKVKKIELNLLQNDLKSAVKNAEELNEEWKELEDKWNLLTNHHEIDNITTSLKNTIEFIKFNDIPNSMANLESLRHYIEHIPEMEKPNSRNIL</sequence>
<dbReference type="Pfam" id="PF14276">
    <property type="entry name" value="DUF4363"/>
    <property type="match status" value="1"/>
</dbReference>